<organism evidence="1">
    <name type="scientific">Culex pipiens</name>
    <name type="common">House mosquito</name>
    <dbReference type="NCBI Taxonomy" id="7175"/>
    <lineage>
        <taxon>Eukaryota</taxon>
        <taxon>Metazoa</taxon>
        <taxon>Ecdysozoa</taxon>
        <taxon>Arthropoda</taxon>
        <taxon>Hexapoda</taxon>
        <taxon>Insecta</taxon>
        <taxon>Pterygota</taxon>
        <taxon>Neoptera</taxon>
        <taxon>Endopterygota</taxon>
        <taxon>Diptera</taxon>
        <taxon>Nematocera</taxon>
        <taxon>Culicoidea</taxon>
        <taxon>Culicidae</taxon>
        <taxon>Culicinae</taxon>
        <taxon>Culicini</taxon>
        <taxon>Culex</taxon>
        <taxon>Culex</taxon>
    </lineage>
</organism>
<dbReference type="EMBL" id="HBUE01045499">
    <property type="protein sequence ID" value="CAG6462456.1"/>
    <property type="molecule type" value="Transcribed_RNA"/>
</dbReference>
<proteinExistence type="predicted"/>
<reference evidence="1" key="1">
    <citation type="submission" date="2021-05" db="EMBL/GenBank/DDBJ databases">
        <authorList>
            <person name="Alioto T."/>
            <person name="Alioto T."/>
            <person name="Gomez Garrido J."/>
        </authorList>
    </citation>
    <scope>NUCLEOTIDE SEQUENCE</scope>
</reference>
<protein>
    <submittedName>
        <fullName evidence="1">(northern house mosquito) hypothetical protein</fullName>
    </submittedName>
</protein>
<name>A0A8D8AS10_CULPI</name>
<evidence type="ECO:0000313" key="1">
    <source>
        <dbReference type="EMBL" id="CAG6462458.1"/>
    </source>
</evidence>
<dbReference type="EMBL" id="HBUE01045500">
    <property type="protein sequence ID" value="CAG6462458.1"/>
    <property type="molecule type" value="Transcribed_RNA"/>
</dbReference>
<sequence>MTKTMTARKIHDFPLLKAAKSITVVKVAKEMFQTCYLEITHRITHTSAPNAAWLEVNVCTSTCAIVDSTGNVTTCFTGEPCGVQQDIRWNASCHRLTAMGCGPRGFFPSPGTSFQVRGVFRQVCSEISTFPTRSTTF</sequence>
<dbReference type="AlphaFoldDB" id="A0A8D8AS10"/>
<accession>A0A8D8AS10</accession>